<keyword evidence="16" id="KW-1185">Reference proteome</keyword>
<keyword evidence="6 11" id="KW-0808">Transferase</keyword>
<evidence type="ECO:0000313" key="15">
    <source>
        <dbReference type="EMBL" id="OEG70710.1"/>
    </source>
</evidence>
<dbReference type="PANTHER" id="PTHR11712">
    <property type="entry name" value="POLYKETIDE SYNTHASE-RELATED"/>
    <property type="match status" value="1"/>
</dbReference>
<dbReference type="SUPFAM" id="SSF53901">
    <property type="entry name" value="Thiolase-like"/>
    <property type="match status" value="2"/>
</dbReference>
<evidence type="ECO:0000256" key="12">
    <source>
        <dbReference type="PIRSR" id="PIRSR000447-1"/>
    </source>
</evidence>
<dbReference type="InterPro" id="IPR020841">
    <property type="entry name" value="PKS_Beta-ketoAc_synthase_dom"/>
</dbReference>
<feature type="active site" description="For beta-ketoacyl synthase activity" evidence="12">
    <location>
        <position position="163"/>
    </location>
</feature>
<comment type="similarity">
    <text evidence="2 11 13">Belongs to the thiolase-like superfamily. Beta-ketoacyl-ACP synthases family.</text>
</comment>
<keyword evidence="9 11" id="KW-0275">Fatty acid biosynthesis</keyword>
<dbReference type="Pfam" id="PF02801">
    <property type="entry name" value="Ketoacyl-synt_C"/>
    <property type="match status" value="1"/>
</dbReference>
<dbReference type="FunFam" id="3.40.47.10:FF:000009">
    <property type="entry name" value="3-oxoacyl-[acyl-carrier-protein] synthase 2"/>
    <property type="match status" value="1"/>
</dbReference>
<evidence type="ECO:0000256" key="7">
    <source>
        <dbReference type="ARBA" id="ARBA00022832"/>
    </source>
</evidence>
<evidence type="ECO:0000256" key="2">
    <source>
        <dbReference type="ARBA" id="ARBA00008467"/>
    </source>
</evidence>
<evidence type="ECO:0000256" key="6">
    <source>
        <dbReference type="ARBA" id="ARBA00022679"/>
    </source>
</evidence>
<keyword evidence="8" id="KW-0443">Lipid metabolism</keyword>
<protein>
    <recommendedName>
        <fullName evidence="4 11">3-oxoacyl-[acyl-carrier-protein] synthase 2</fullName>
        <ecNumber evidence="3 11">2.3.1.179</ecNumber>
    </recommendedName>
</protein>
<dbReference type="NCBIfam" id="TIGR03150">
    <property type="entry name" value="fabF"/>
    <property type="match status" value="1"/>
</dbReference>
<reference evidence="15 16" key="1">
    <citation type="submission" date="2015-11" db="EMBL/GenBank/DDBJ databases">
        <title>Evidence for parallel genomic evolution in an endosymbiosis of termite gut flagellates.</title>
        <authorList>
            <person name="Zheng H."/>
        </authorList>
    </citation>
    <scope>NUCLEOTIDE SEQUENCE [LARGE SCALE GENOMIC DNA]</scope>
    <source>
        <strain evidence="15 16">CET450</strain>
    </source>
</reference>
<dbReference type="GO" id="GO:0006633">
    <property type="term" value="P:fatty acid biosynthetic process"/>
    <property type="evidence" value="ECO:0007669"/>
    <property type="project" value="UniProtKB-UniRule"/>
</dbReference>
<evidence type="ECO:0000256" key="11">
    <source>
        <dbReference type="PIRNR" id="PIRNR000447"/>
    </source>
</evidence>
<evidence type="ECO:0000256" key="1">
    <source>
        <dbReference type="ARBA" id="ARBA00005194"/>
    </source>
</evidence>
<keyword evidence="10 11" id="KW-0012">Acyltransferase</keyword>
<dbReference type="InterPro" id="IPR020615">
    <property type="entry name" value="Thiolase_acyl_enz_int_AS"/>
</dbReference>
<dbReference type="PROSITE" id="PS00098">
    <property type="entry name" value="THIOLASE_1"/>
    <property type="match status" value="1"/>
</dbReference>
<dbReference type="PANTHER" id="PTHR11712:SF336">
    <property type="entry name" value="3-OXOACYL-[ACYL-CARRIER-PROTEIN] SYNTHASE, MITOCHONDRIAL"/>
    <property type="match status" value="1"/>
</dbReference>
<dbReference type="Gene3D" id="3.40.47.10">
    <property type="match status" value="1"/>
</dbReference>
<dbReference type="InterPro" id="IPR018201">
    <property type="entry name" value="Ketoacyl_synth_AS"/>
</dbReference>
<keyword evidence="7" id="KW-0276">Fatty acid metabolism</keyword>
<comment type="caution">
    <text evidence="15">The sequence shown here is derived from an EMBL/GenBank/DDBJ whole genome shotgun (WGS) entry which is preliminary data.</text>
</comment>
<comment type="catalytic activity">
    <reaction evidence="11">
        <text>(9Z)-hexadecenoyl-[ACP] + malonyl-[ACP] + H(+) = 3-oxo-(11Z)-octadecenoyl-[ACP] + holo-[ACP] + CO2</text>
        <dbReference type="Rhea" id="RHEA:55040"/>
        <dbReference type="Rhea" id="RHEA-COMP:9623"/>
        <dbReference type="Rhea" id="RHEA-COMP:9685"/>
        <dbReference type="Rhea" id="RHEA-COMP:10800"/>
        <dbReference type="Rhea" id="RHEA-COMP:14074"/>
        <dbReference type="ChEBI" id="CHEBI:15378"/>
        <dbReference type="ChEBI" id="CHEBI:16526"/>
        <dbReference type="ChEBI" id="CHEBI:64479"/>
        <dbReference type="ChEBI" id="CHEBI:78449"/>
        <dbReference type="ChEBI" id="CHEBI:83989"/>
        <dbReference type="ChEBI" id="CHEBI:138538"/>
        <dbReference type="EC" id="2.3.1.179"/>
    </reaction>
</comment>
<proteinExistence type="inferred from homology"/>
<accession>A0A1E5IJM7</accession>
<dbReference type="EC" id="2.3.1.179" evidence="3 11"/>
<dbReference type="GO" id="GO:0004315">
    <property type="term" value="F:3-oxoacyl-[acyl-carrier-protein] synthase activity"/>
    <property type="evidence" value="ECO:0007669"/>
    <property type="project" value="UniProtKB-UniRule"/>
</dbReference>
<dbReference type="CDD" id="cd00834">
    <property type="entry name" value="KAS_I_II"/>
    <property type="match status" value="1"/>
</dbReference>
<organism evidence="15 16">
    <name type="scientific">Endomicrobium trichonymphae</name>
    <dbReference type="NCBI Taxonomy" id="1408204"/>
    <lineage>
        <taxon>Bacteria</taxon>
        <taxon>Pseudomonadati</taxon>
        <taxon>Elusimicrobiota</taxon>
        <taxon>Endomicrobiia</taxon>
        <taxon>Endomicrobiales</taxon>
        <taxon>Endomicrobiaceae</taxon>
        <taxon>Candidatus Endomicrobiellum</taxon>
    </lineage>
</organism>
<dbReference type="Proteomes" id="UP000095237">
    <property type="component" value="Unassembled WGS sequence"/>
</dbReference>
<evidence type="ECO:0000256" key="9">
    <source>
        <dbReference type="ARBA" id="ARBA00023160"/>
    </source>
</evidence>
<dbReference type="AlphaFoldDB" id="A0A1E5IJM7"/>
<dbReference type="UniPathway" id="UPA00094"/>
<dbReference type="SMART" id="SM00825">
    <property type="entry name" value="PKS_KS"/>
    <property type="match status" value="1"/>
</dbReference>
<evidence type="ECO:0000259" key="14">
    <source>
        <dbReference type="PROSITE" id="PS52004"/>
    </source>
</evidence>
<evidence type="ECO:0000256" key="13">
    <source>
        <dbReference type="RuleBase" id="RU003694"/>
    </source>
</evidence>
<evidence type="ECO:0000256" key="5">
    <source>
        <dbReference type="ARBA" id="ARBA00022516"/>
    </source>
</evidence>
<comment type="catalytic activity">
    <reaction evidence="11">
        <text>a fatty acyl-[ACP] + malonyl-[ACP] + H(+) = a 3-oxoacyl-[ACP] + holo-[ACP] + CO2</text>
        <dbReference type="Rhea" id="RHEA:22836"/>
        <dbReference type="Rhea" id="RHEA-COMP:9623"/>
        <dbReference type="Rhea" id="RHEA-COMP:9685"/>
        <dbReference type="Rhea" id="RHEA-COMP:9916"/>
        <dbReference type="Rhea" id="RHEA-COMP:14125"/>
        <dbReference type="ChEBI" id="CHEBI:15378"/>
        <dbReference type="ChEBI" id="CHEBI:16526"/>
        <dbReference type="ChEBI" id="CHEBI:64479"/>
        <dbReference type="ChEBI" id="CHEBI:78449"/>
        <dbReference type="ChEBI" id="CHEBI:78776"/>
        <dbReference type="ChEBI" id="CHEBI:138651"/>
    </reaction>
</comment>
<evidence type="ECO:0000256" key="3">
    <source>
        <dbReference type="ARBA" id="ARBA00012356"/>
    </source>
</evidence>
<dbReference type="PIRSF" id="PIRSF000447">
    <property type="entry name" value="KAS_II"/>
    <property type="match status" value="1"/>
</dbReference>
<name>A0A1E5IJM7_ENDTX</name>
<comment type="function">
    <text evidence="11">Involved in the type II fatty acid elongation cycle. Catalyzes the elongation of a wide range of acyl-ACP by the addition of two carbons from malonyl-ACP to an acyl acceptor. Can efficiently catalyze the conversion of palmitoleoyl-ACP (cis-hexadec-9-enoyl-ACP) to cis-vaccenoyl-ACP (cis-octadec-11-enoyl-ACP), an essential step in the thermal regulation of fatty acid composition.</text>
</comment>
<dbReference type="InterPro" id="IPR014031">
    <property type="entry name" value="Ketoacyl_synth_C"/>
</dbReference>
<comment type="pathway">
    <text evidence="1 11">Lipid metabolism; fatty acid biosynthesis.</text>
</comment>
<dbReference type="InterPro" id="IPR016039">
    <property type="entry name" value="Thiolase-like"/>
</dbReference>
<dbReference type="Pfam" id="PF00109">
    <property type="entry name" value="ketoacyl-synt"/>
    <property type="match status" value="1"/>
</dbReference>
<dbReference type="InterPro" id="IPR014030">
    <property type="entry name" value="Ketoacyl_synth_N"/>
</dbReference>
<dbReference type="EMBL" id="LNVX01000291">
    <property type="protein sequence ID" value="OEG70710.1"/>
    <property type="molecule type" value="Genomic_DNA"/>
</dbReference>
<dbReference type="PROSITE" id="PS00606">
    <property type="entry name" value="KS3_1"/>
    <property type="match status" value="1"/>
</dbReference>
<dbReference type="NCBIfam" id="NF005589">
    <property type="entry name" value="PRK07314.1"/>
    <property type="match status" value="1"/>
</dbReference>
<keyword evidence="5 11" id="KW-0444">Lipid biosynthesis</keyword>
<feature type="domain" description="Ketosynthase family 3 (KS3)" evidence="14">
    <location>
        <begin position="2"/>
        <end position="410"/>
    </location>
</feature>
<sequence length="413" mass="44099">MNKRIVITGIGVVTPIGIGNAEFTRALREGRSGVSAIESFDTTAYSTKFAASVKNFDPEKFIDKKKIKRMAKFTQLGFAAAKMAVKDSGLDLSKEALSRIGVITGTGIGGLDIIEREEQVLLSKGPRRVSPFLIPMIIANMLPGEIAINYGFMGPNYAITSACASSNNAMGDALRLLRSGDADVIISGGSEGTIVPLGLAGFCSIKALSQRNDEPQKASRPFDKTRDGFVIGEGAGIVVFETLEHALNRGARIYAEFAGYGASDDAYHITAPEPEGKAAVLAMEKAIIDAGISKEEVDYINAHGTSTILNDRTETFAIKKVFGKRAYKIPISSTKSMMGHLLGGAAAVELAATVFAMQEGFIHPTINYEMPDPECDLDYVPNTARIQQINCALSNSLGFGGHNATVVIKKYVE</sequence>
<evidence type="ECO:0000256" key="4">
    <source>
        <dbReference type="ARBA" id="ARBA00014657"/>
    </source>
</evidence>
<evidence type="ECO:0000256" key="10">
    <source>
        <dbReference type="ARBA" id="ARBA00023315"/>
    </source>
</evidence>
<dbReference type="GO" id="GO:0005829">
    <property type="term" value="C:cytosol"/>
    <property type="evidence" value="ECO:0007669"/>
    <property type="project" value="TreeGrafter"/>
</dbReference>
<dbReference type="PROSITE" id="PS52004">
    <property type="entry name" value="KS3_2"/>
    <property type="match status" value="1"/>
</dbReference>
<evidence type="ECO:0000256" key="8">
    <source>
        <dbReference type="ARBA" id="ARBA00023098"/>
    </source>
</evidence>
<dbReference type="InterPro" id="IPR017568">
    <property type="entry name" value="3-oxoacyl-ACP_synth-2"/>
</dbReference>
<evidence type="ECO:0000313" key="16">
    <source>
        <dbReference type="Proteomes" id="UP000095237"/>
    </source>
</evidence>
<dbReference type="InterPro" id="IPR000794">
    <property type="entry name" value="Beta-ketoacyl_synthase"/>
</dbReference>
<gene>
    <name evidence="15" type="ORF">ATZ36_17205</name>
</gene>